<keyword evidence="2" id="KW-0863">Zinc-finger</keyword>
<evidence type="ECO:0000313" key="5">
    <source>
        <dbReference type="EMBL" id="PFH51699.1"/>
    </source>
</evidence>
<feature type="region of interest" description="Disordered" evidence="3">
    <location>
        <begin position="362"/>
        <end position="400"/>
    </location>
</feature>
<reference evidence="5 6" key="1">
    <citation type="submission" date="2014-02" db="EMBL/GenBank/DDBJ databases">
        <title>Transposable element dynamics among asymbiotic and ectomycorrhizal Amanita fungi.</title>
        <authorList>
            <consortium name="DOE Joint Genome Institute"/>
            <person name="Hess J."/>
            <person name="Skrede I."/>
            <person name="Wolfe B."/>
            <person name="LaButti K."/>
            <person name="Ohm R.A."/>
            <person name="Grigoriev I.V."/>
            <person name="Pringle A."/>
        </authorList>
    </citation>
    <scope>NUCLEOTIDE SEQUENCE [LARGE SCALE GENOMIC DNA]</scope>
    <source>
        <strain evidence="5 6">SKay4041</strain>
    </source>
</reference>
<keyword evidence="2" id="KW-0479">Metal-binding</keyword>
<dbReference type="Pfam" id="PF00098">
    <property type="entry name" value="zf-CCHC"/>
    <property type="match status" value="1"/>
</dbReference>
<dbReference type="SUPFAM" id="SSF52833">
    <property type="entry name" value="Thioredoxin-like"/>
    <property type="match status" value="1"/>
</dbReference>
<dbReference type="AlphaFoldDB" id="A0A2A9NMC8"/>
<organism evidence="5 6">
    <name type="scientific">Amanita thiersii Skay4041</name>
    <dbReference type="NCBI Taxonomy" id="703135"/>
    <lineage>
        <taxon>Eukaryota</taxon>
        <taxon>Fungi</taxon>
        <taxon>Dikarya</taxon>
        <taxon>Basidiomycota</taxon>
        <taxon>Agaricomycotina</taxon>
        <taxon>Agaricomycetes</taxon>
        <taxon>Agaricomycetidae</taxon>
        <taxon>Agaricales</taxon>
        <taxon>Pluteineae</taxon>
        <taxon>Amanitaceae</taxon>
        <taxon>Amanita</taxon>
    </lineage>
</organism>
<dbReference type="Pfam" id="PF05768">
    <property type="entry name" value="Glrx-like"/>
    <property type="match status" value="1"/>
</dbReference>
<dbReference type="InterPro" id="IPR036249">
    <property type="entry name" value="Thioredoxin-like_sf"/>
</dbReference>
<dbReference type="PANTHER" id="PTHR13316">
    <property type="entry name" value="ZINC FINGER, CCHC DOMAIN CONTAINING 8"/>
    <property type="match status" value="1"/>
</dbReference>
<evidence type="ECO:0000259" key="4">
    <source>
        <dbReference type="PROSITE" id="PS50158"/>
    </source>
</evidence>
<dbReference type="InterPro" id="IPR001878">
    <property type="entry name" value="Znf_CCHC"/>
</dbReference>
<evidence type="ECO:0000256" key="1">
    <source>
        <dbReference type="ARBA" id="ARBA00022664"/>
    </source>
</evidence>
<gene>
    <name evidence="5" type="ORF">AMATHDRAFT_74752</name>
</gene>
<dbReference type="GO" id="GO:0008270">
    <property type="term" value="F:zinc ion binding"/>
    <property type="evidence" value="ECO:0007669"/>
    <property type="project" value="UniProtKB-KW"/>
</dbReference>
<dbReference type="STRING" id="703135.A0A2A9NMC8"/>
<dbReference type="GO" id="GO:0071013">
    <property type="term" value="C:catalytic step 2 spliceosome"/>
    <property type="evidence" value="ECO:0007669"/>
    <property type="project" value="TreeGrafter"/>
</dbReference>
<sequence>MPFTPRLPRLTLFSGPNCSLCDVAKAELAKVRQSRPFKLDVINIQDQGQEKWKKKYAYWIPALHLEGKEIAKGRWGADIVISALSRWEAIHKQEVEMPSMSYFQDSRPDGWIPAGTYVRAWDTVLGVEESDYTGTGKKTSYCFNCGAPDHMVSSCPHPKDRVLISLSRQYYNYLNDNENPGHERIHIQAQWQKQRLEWLEDFEPGVIKSELLQEALDSDDFYLRRISLWGYPKGWYCAWDPRDTVKERILTDVNYKQLNDEDFFIFGDNVEMVPQGGLPNWSEVNEGVQSMGSPCESIIQPIRWARYPNTYFDTDILPVYDPSPDNLSTDKSASTQCTTNSTTFTLERQQLWNMVISGTIPLDTPLNDASPGDPPPQPPESPPPLPNDNSAEQHSFPTSTRTLESTALQTTFELDAIPNKSLDQNAISPQHPTPVKEGASWSIPVLPLVSPYGLLFSSITNMHPLHLISNTEICASHLHPHDEEEVDMDISDIE</sequence>
<protein>
    <recommendedName>
        <fullName evidence="4">CCHC-type domain-containing protein</fullName>
    </recommendedName>
</protein>
<name>A0A2A9NMC8_9AGAR</name>
<evidence type="ECO:0000313" key="6">
    <source>
        <dbReference type="Proteomes" id="UP000242287"/>
    </source>
</evidence>
<evidence type="ECO:0000256" key="3">
    <source>
        <dbReference type="SAM" id="MobiDB-lite"/>
    </source>
</evidence>
<keyword evidence="2" id="KW-0862">Zinc</keyword>
<dbReference type="Proteomes" id="UP000242287">
    <property type="component" value="Unassembled WGS sequence"/>
</dbReference>
<keyword evidence="6" id="KW-1185">Reference proteome</keyword>
<accession>A0A2A9NMC8</accession>
<proteinExistence type="predicted"/>
<dbReference type="GO" id="GO:0006397">
    <property type="term" value="P:mRNA processing"/>
    <property type="evidence" value="ECO:0007669"/>
    <property type="project" value="UniProtKB-KW"/>
</dbReference>
<dbReference type="PANTHER" id="PTHR13316:SF0">
    <property type="entry name" value="ZINC FINGER CCHC DOMAIN-CONTAINING PROTEIN 8"/>
    <property type="match status" value="1"/>
</dbReference>
<dbReference type="SUPFAM" id="SSF57756">
    <property type="entry name" value="Retrovirus zinc finger-like domains"/>
    <property type="match status" value="1"/>
</dbReference>
<dbReference type="GO" id="GO:0003723">
    <property type="term" value="F:RNA binding"/>
    <property type="evidence" value="ECO:0007669"/>
    <property type="project" value="TreeGrafter"/>
</dbReference>
<dbReference type="EMBL" id="KZ301985">
    <property type="protein sequence ID" value="PFH51699.1"/>
    <property type="molecule type" value="Genomic_DNA"/>
</dbReference>
<feature type="domain" description="CCHC-type" evidence="4">
    <location>
        <begin position="142"/>
        <end position="156"/>
    </location>
</feature>
<dbReference type="OrthoDB" id="429967at2759"/>
<dbReference type="InterPro" id="IPR052115">
    <property type="entry name" value="NEXT_complex_subunit_ZCCHC8"/>
</dbReference>
<evidence type="ECO:0000256" key="2">
    <source>
        <dbReference type="PROSITE-ProRule" id="PRU00047"/>
    </source>
</evidence>
<dbReference type="InterPro" id="IPR008554">
    <property type="entry name" value="Glutaredoxin-like"/>
</dbReference>
<dbReference type="InterPro" id="IPR036875">
    <property type="entry name" value="Znf_CCHC_sf"/>
</dbReference>
<dbReference type="PROSITE" id="PS50158">
    <property type="entry name" value="ZF_CCHC"/>
    <property type="match status" value="1"/>
</dbReference>
<dbReference type="Gene3D" id="3.40.30.10">
    <property type="entry name" value="Glutaredoxin"/>
    <property type="match status" value="1"/>
</dbReference>
<feature type="compositionally biased region" description="Pro residues" evidence="3">
    <location>
        <begin position="372"/>
        <end position="386"/>
    </location>
</feature>
<keyword evidence="1" id="KW-0507">mRNA processing</keyword>